<evidence type="ECO:0000256" key="8">
    <source>
        <dbReference type="ARBA" id="ARBA00023137"/>
    </source>
</evidence>
<dbReference type="FunFam" id="1.10.510.10:FF:001512">
    <property type="entry name" value="Receptor tyrosine-protein kinase erbB-2"/>
    <property type="match status" value="1"/>
</dbReference>
<dbReference type="PANTHER" id="PTHR24416">
    <property type="entry name" value="TYROSINE-PROTEIN KINASE RECEPTOR"/>
    <property type="match status" value="1"/>
</dbReference>
<dbReference type="InterPro" id="IPR050122">
    <property type="entry name" value="RTK"/>
</dbReference>
<evidence type="ECO:0000256" key="9">
    <source>
        <dbReference type="ARBA" id="ARBA00051243"/>
    </source>
</evidence>
<keyword evidence="4" id="KW-0547">Nucleotide-binding</keyword>
<dbReference type="GO" id="GO:0005886">
    <property type="term" value="C:plasma membrane"/>
    <property type="evidence" value="ECO:0007669"/>
    <property type="project" value="TreeGrafter"/>
</dbReference>
<keyword evidence="3" id="KW-0808">Transferase</keyword>
<evidence type="ECO:0000256" key="4">
    <source>
        <dbReference type="ARBA" id="ARBA00022741"/>
    </source>
</evidence>
<dbReference type="GO" id="GO:0004714">
    <property type="term" value="F:transmembrane receptor protein tyrosine kinase activity"/>
    <property type="evidence" value="ECO:0007669"/>
    <property type="project" value="UniProtKB-EC"/>
</dbReference>
<feature type="domain" description="Protein kinase" evidence="10">
    <location>
        <begin position="1"/>
        <end position="168"/>
    </location>
</feature>
<keyword evidence="6" id="KW-0067">ATP-binding</keyword>
<dbReference type="SUPFAM" id="SSF56112">
    <property type="entry name" value="Protein kinase-like (PK-like)"/>
    <property type="match status" value="1"/>
</dbReference>
<evidence type="ECO:0000256" key="2">
    <source>
        <dbReference type="ARBA" id="ARBA00011902"/>
    </source>
</evidence>
<dbReference type="PANTHER" id="PTHR24416:SF600">
    <property type="entry name" value="PDGF- AND VEGF-RECEPTOR RELATED, ISOFORM J"/>
    <property type="match status" value="1"/>
</dbReference>
<dbReference type="SMART" id="SM00219">
    <property type="entry name" value="TyrKc"/>
    <property type="match status" value="1"/>
</dbReference>
<dbReference type="GO" id="GO:0061564">
    <property type="term" value="P:axon development"/>
    <property type="evidence" value="ECO:0007669"/>
    <property type="project" value="UniProtKB-ARBA"/>
</dbReference>
<keyword evidence="7" id="KW-0472">Membrane</keyword>
<dbReference type="GO" id="GO:0007169">
    <property type="term" value="P:cell surface receptor protein tyrosine kinase signaling pathway"/>
    <property type="evidence" value="ECO:0007669"/>
    <property type="project" value="TreeGrafter"/>
</dbReference>
<dbReference type="WBParaSite" id="ACRNAN_scaffold4368.g18377.t1">
    <property type="protein sequence ID" value="ACRNAN_scaffold4368.g18377.t1"/>
    <property type="gene ID" value="ACRNAN_scaffold4368.g18377"/>
</dbReference>
<dbReference type="InterPro" id="IPR001245">
    <property type="entry name" value="Ser-Thr/Tyr_kinase_cat_dom"/>
</dbReference>
<protein>
    <recommendedName>
        <fullName evidence="2">receptor protein-tyrosine kinase</fullName>
        <ecNumber evidence="2">2.7.10.1</ecNumber>
    </recommendedName>
</protein>
<dbReference type="GO" id="GO:0043235">
    <property type="term" value="C:receptor complex"/>
    <property type="evidence" value="ECO:0007669"/>
    <property type="project" value="TreeGrafter"/>
</dbReference>
<dbReference type="GO" id="GO:0048680">
    <property type="term" value="P:positive regulation of axon regeneration"/>
    <property type="evidence" value="ECO:0007669"/>
    <property type="project" value="UniProtKB-ARBA"/>
</dbReference>
<dbReference type="PROSITE" id="PS50011">
    <property type="entry name" value="PROTEIN_KINASE_DOM"/>
    <property type="match status" value="1"/>
</dbReference>
<dbReference type="InterPro" id="IPR011009">
    <property type="entry name" value="Kinase-like_dom_sf"/>
</dbReference>
<evidence type="ECO:0000259" key="10">
    <source>
        <dbReference type="PROSITE" id="PS50011"/>
    </source>
</evidence>
<reference evidence="12" key="1">
    <citation type="submission" date="2022-11" db="UniProtKB">
        <authorList>
            <consortium name="WormBaseParasite"/>
        </authorList>
    </citation>
    <scope>IDENTIFICATION</scope>
</reference>
<comment type="catalytic activity">
    <reaction evidence="9">
        <text>L-tyrosyl-[protein] + ATP = O-phospho-L-tyrosyl-[protein] + ADP + H(+)</text>
        <dbReference type="Rhea" id="RHEA:10596"/>
        <dbReference type="Rhea" id="RHEA-COMP:10136"/>
        <dbReference type="Rhea" id="RHEA-COMP:20101"/>
        <dbReference type="ChEBI" id="CHEBI:15378"/>
        <dbReference type="ChEBI" id="CHEBI:30616"/>
        <dbReference type="ChEBI" id="CHEBI:46858"/>
        <dbReference type="ChEBI" id="CHEBI:61978"/>
        <dbReference type="ChEBI" id="CHEBI:456216"/>
        <dbReference type="EC" id="2.7.10.1"/>
    </reaction>
</comment>
<dbReference type="GO" id="GO:0012505">
    <property type="term" value="C:endomembrane system"/>
    <property type="evidence" value="ECO:0007669"/>
    <property type="project" value="UniProtKB-SubCell"/>
</dbReference>
<dbReference type="Pfam" id="PF07714">
    <property type="entry name" value="PK_Tyr_Ser-Thr"/>
    <property type="match status" value="1"/>
</dbReference>
<evidence type="ECO:0000256" key="6">
    <source>
        <dbReference type="ARBA" id="ARBA00022840"/>
    </source>
</evidence>
<dbReference type="Proteomes" id="UP000887540">
    <property type="component" value="Unplaced"/>
</dbReference>
<sequence length="179" mass="21074">MHYRSEILPAQPNISGSLGMNFIASKALVHRDLATRNILLCNSNVAKISDFGLCCKCDETTFTYQANLKKKLPIKWLSIEALTYHLFSEKSDVWSFGILIYEVFTFGRIPYTTMNHDEVLTFLQEGKRLDRPENMAEEIYEICRRCWEERLENRPRFVEVEENFHEILERETESYGYLT</sequence>
<evidence type="ECO:0000313" key="11">
    <source>
        <dbReference type="Proteomes" id="UP000887540"/>
    </source>
</evidence>
<evidence type="ECO:0000256" key="7">
    <source>
        <dbReference type="ARBA" id="ARBA00023136"/>
    </source>
</evidence>
<comment type="subcellular location">
    <subcellularLocation>
        <location evidence="1">Endomembrane system</location>
    </subcellularLocation>
</comment>
<proteinExistence type="predicted"/>
<keyword evidence="5" id="KW-0418">Kinase</keyword>
<dbReference type="Gene3D" id="1.10.510.10">
    <property type="entry name" value="Transferase(Phosphotransferase) domain 1"/>
    <property type="match status" value="1"/>
</dbReference>
<dbReference type="InterPro" id="IPR020635">
    <property type="entry name" value="Tyr_kinase_cat_dom"/>
</dbReference>
<dbReference type="EC" id="2.7.10.1" evidence="2"/>
<dbReference type="InterPro" id="IPR000719">
    <property type="entry name" value="Prot_kinase_dom"/>
</dbReference>
<dbReference type="GO" id="GO:0005524">
    <property type="term" value="F:ATP binding"/>
    <property type="evidence" value="ECO:0007669"/>
    <property type="project" value="UniProtKB-KW"/>
</dbReference>
<evidence type="ECO:0000313" key="12">
    <source>
        <dbReference type="WBParaSite" id="ACRNAN_scaffold4368.g18377.t1"/>
    </source>
</evidence>
<keyword evidence="8" id="KW-0829">Tyrosine-protein kinase</keyword>
<evidence type="ECO:0000256" key="5">
    <source>
        <dbReference type="ARBA" id="ARBA00022777"/>
    </source>
</evidence>
<organism evidence="11 12">
    <name type="scientific">Acrobeloides nanus</name>
    <dbReference type="NCBI Taxonomy" id="290746"/>
    <lineage>
        <taxon>Eukaryota</taxon>
        <taxon>Metazoa</taxon>
        <taxon>Ecdysozoa</taxon>
        <taxon>Nematoda</taxon>
        <taxon>Chromadorea</taxon>
        <taxon>Rhabditida</taxon>
        <taxon>Tylenchina</taxon>
        <taxon>Cephalobomorpha</taxon>
        <taxon>Cephaloboidea</taxon>
        <taxon>Cephalobidae</taxon>
        <taxon>Acrobeloides</taxon>
    </lineage>
</organism>
<dbReference type="PROSITE" id="PS00109">
    <property type="entry name" value="PROTEIN_KINASE_TYR"/>
    <property type="match status" value="1"/>
</dbReference>
<evidence type="ECO:0000256" key="3">
    <source>
        <dbReference type="ARBA" id="ARBA00022679"/>
    </source>
</evidence>
<dbReference type="AlphaFoldDB" id="A0A914DYL4"/>
<dbReference type="InterPro" id="IPR008266">
    <property type="entry name" value="Tyr_kinase_AS"/>
</dbReference>
<dbReference type="PRINTS" id="PR00109">
    <property type="entry name" value="TYRKINASE"/>
</dbReference>
<name>A0A914DYL4_9BILA</name>
<keyword evidence="11" id="KW-1185">Reference proteome</keyword>
<accession>A0A914DYL4</accession>
<evidence type="ECO:0000256" key="1">
    <source>
        <dbReference type="ARBA" id="ARBA00004308"/>
    </source>
</evidence>